<keyword evidence="1 4" id="KW-0808">Transferase</keyword>
<evidence type="ECO:0000256" key="2">
    <source>
        <dbReference type="ARBA" id="ARBA00022695"/>
    </source>
</evidence>
<dbReference type="GO" id="GO:0006011">
    <property type="term" value="P:UDP-alpha-D-glucose metabolic process"/>
    <property type="evidence" value="ECO:0007669"/>
    <property type="project" value="InterPro"/>
</dbReference>
<feature type="non-terminal residue" evidence="4">
    <location>
        <position position="68"/>
    </location>
</feature>
<dbReference type="InterPro" id="IPR029044">
    <property type="entry name" value="Nucleotide-diphossugar_trans"/>
</dbReference>
<evidence type="ECO:0000256" key="3">
    <source>
        <dbReference type="ARBA" id="ARBA00037294"/>
    </source>
</evidence>
<proteinExistence type="predicted"/>
<protein>
    <submittedName>
        <fullName evidence="4">UTP--glucose-1-phosphate uridylyltransferase</fullName>
        <ecNumber evidence="4">2.7.7.9</ecNumber>
    </submittedName>
</protein>
<comment type="function">
    <text evidence="3">May play a role in stationary phase survival.</text>
</comment>
<dbReference type="PANTHER" id="PTHR43197">
    <property type="entry name" value="UTP--GLUCOSE-1-PHOSPHATE URIDYLYLTRANSFERASE"/>
    <property type="match status" value="1"/>
</dbReference>
<comment type="caution">
    <text evidence="4">The sequence shown here is derived from an EMBL/GenBank/DDBJ whole genome shotgun (WGS) entry which is preliminary data.</text>
</comment>
<dbReference type="AlphaFoldDB" id="A0A9X2ERW9"/>
<feature type="non-terminal residue" evidence="4">
    <location>
        <position position="1"/>
    </location>
</feature>
<name>A0A9X2ERW9_9GAMM</name>
<dbReference type="EC" id="2.7.7.9" evidence="4"/>
<dbReference type="Proteomes" id="UP001139028">
    <property type="component" value="Unassembled WGS sequence"/>
</dbReference>
<dbReference type="Gene3D" id="3.90.550.10">
    <property type="entry name" value="Spore Coat Polysaccharide Biosynthesis Protein SpsA, Chain A"/>
    <property type="match status" value="1"/>
</dbReference>
<sequence>LCAAGIIGDEPFAVMLPDVLINNRTADSGHVDMAGMMAAFSRNEHPQIMVEPVPYEHAERYGIVDCAG</sequence>
<evidence type="ECO:0000313" key="4">
    <source>
        <dbReference type="EMBL" id="MCO1337282.1"/>
    </source>
</evidence>
<dbReference type="GO" id="GO:0003983">
    <property type="term" value="F:UTP:glucose-1-phosphate uridylyltransferase activity"/>
    <property type="evidence" value="ECO:0007669"/>
    <property type="project" value="UniProtKB-EC"/>
</dbReference>
<evidence type="ECO:0000313" key="5">
    <source>
        <dbReference type="Proteomes" id="UP001139028"/>
    </source>
</evidence>
<dbReference type="InterPro" id="IPR005771">
    <property type="entry name" value="GalU_uridylyltTrfase_bac/arc"/>
</dbReference>
<keyword evidence="5" id="KW-1185">Reference proteome</keyword>
<dbReference type="EMBL" id="JALBWM010000616">
    <property type="protein sequence ID" value="MCO1337282.1"/>
    <property type="molecule type" value="Genomic_DNA"/>
</dbReference>
<dbReference type="PANTHER" id="PTHR43197:SF1">
    <property type="entry name" value="UTP--GLUCOSE-1-PHOSPHATE URIDYLYLTRANSFERASE"/>
    <property type="match status" value="1"/>
</dbReference>
<evidence type="ECO:0000256" key="1">
    <source>
        <dbReference type="ARBA" id="ARBA00022679"/>
    </source>
</evidence>
<keyword evidence="2 4" id="KW-0548">Nucleotidyltransferase</keyword>
<gene>
    <name evidence="4" type="ORF">MO867_23465</name>
</gene>
<dbReference type="SUPFAM" id="SSF53448">
    <property type="entry name" value="Nucleotide-diphospho-sugar transferases"/>
    <property type="match status" value="1"/>
</dbReference>
<reference evidence="4" key="1">
    <citation type="journal article" date="2022" name="Arch. Microbiol.">
        <title>Microbulbifer okhotskensis sp. nov., isolated from a deep bottom sediment of the Okhotsk Sea.</title>
        <authorList>
            <person name="Romanenko L."/>
            <person name="Kurilenko V."/>
            <person name="Otstavnykh N."/>
            <person name="Velansky P."/>
            <person name="Isaeva M."/>
            <person name="Mikhailov V."/>
        </authorList>
    </citation>
    <scope>NUCLEOTIDE SEQUENCE</scope>
    <source>
        <strain evidence="4">OS29</strain>
    </source>
</reference>
<organism evidence="4 5">
    <name type="scientific">Microbulbifer okhotskensis</name>
    <dbReference type="NCBI Taxonomy" id="2926617"/>
    <lineage>
        <taxon>Bacteria</taxon>
        <taxon>Pseudomonadati</taxon>
        <taxon>Pseudomonadota</taxon>
        <taxon>Gammaproteobacteria</taxon>
        <taxon>Cellvibrionales</taxon>
        <taxon>Microbulbiferaceae</taxon>
        <taxon>Microbulbifer</taxon>
    </lineage>
</organism>
<accession>A0A9X2ERW9</accession>